<evidence type="ECO:0000256" key="1">
    <source>
        <dbReference type="SAM" id="MobiDB-lite"/>
    </source>
</evidence>
<reference evidence="3 4" key="1">
    <citation type="submission" date="2017-01" db="EMBL/GenBank/DDBJ databases">
        <title>Genomic analysis of Xuhuaishuia manganoxidans DY6-4.</title>
        <authorList>
            <person name="Wang X."/>
        </authorList>
    </citation>
    <scope>NUCLEOTIDE SEQUENCE [LARGE SCALE GENOMIC DNA]</scope>
    <source>
        <strain evidence="3 4">DY6-4</strain>
    </source>
</reference>
<feature type="domain" description="Extensin-like C-terminal" evidence="2">
    <location>
        <begin position="202"/>
        <end position="359"/>
    </location>
</feature>
<feature type="compositionally biased region" description="Low complexity" evidence="1">
    <location>
        <begin position="119"/>
        <end position="148"/>
    </location>
</feature>
<name>A0A1U7DGY8_9RHOB</name>
<keyword evidence="4" id="KW-1185">Reference proteome</keyword>
<dbReference type="OrthoDB" id="9809788at2"/>
<proteinExistence type="predicted"/>
<gene>
    <name evidence="3" type="ORF">BV394_05620</name>
</gene>
<accession>A0A2M9DEB4</accession>
<accession>A0A1U7DGY8</accession>
<dbReference type="STRING" id="1267768.BV394_05620"/>
<evidence type="ECO:0000313" key="3">
    <source>
        <dbReference type="EMBL" id="APX89260.1"/>
    </source>
</evidence>
<dbReference type="AlphaFoldDB" id="A0A1U7DGY8"/>
<organism evidence="3 4">
    <name type="scientific">Brevirhabdus pacifica</name>
    <dbReference type="NCBI Taxonomy" id="1267768"/>
    <lineage>
        <taxon>Bacteria</taxon>
        <taxon>Pseudomonadati</taxon>
        <taxon>Pseudomonadota</taxon>
        <taxon>Alphaproteobacteria</taxon>
        <taxon>Rhodobacterales</taxon>
        <taxon>Paracoccaceae</taxon>
        <taxon>Brevirhabdus</taxon>
    </lineage>
</organism>
<feature type="region of interest" description="Disordered" evidence="1">
    <location>
        <begin position="114"/>
        <end position="164"/>
    </location>
</feature>
<dbReference type="EMBL" id="CP019124">
    <property type="protein sequence ID" value="APX89260.1"/>
    <property type="molecule type" value="Genomic_DNA"/>
</dbReference>
<dbReference type="RefSeq" id="WP_076979283.1">
    <property type="nucleotide sequence ID" value="NZ_CP019124.1"/>
</dbReference>
<evidence type="ECO:0000259" key="2">
    <source>
        <dbReference type="Pfam" id="PF06904"/>
    </source>
</evidence>
<dbReference type="Proteomes" id="UP000187266">
    <property type="component" value="Chromosome"/>
</dbReference>
<protein>
    <recommendedName>
        <fullName evidence="2">Extensin-like C-terminal domain-containing protein</fullName>
    </recommendedName>
</protein>
<dbReference type="Pfam" id="PF06904">
    <property type="entry name" value="Extensin-like_C"/>
    <property type="match status" value="1"/>
</dbReference>
<dbReference type="InterPro" id="IPR009683">
    <property type="entry name" value="Extensin-like_C"/>
</dbReference>
<sequence length="359" mass="37445">MSRLVPRPDLIPASLAPVTGLFLVVAAALLAWPGVAGAEQAGTEVTAPERSARPLPRAGTAHARLAMQETIDSMVTFGQPRPRWRPTAATRPGLVHAALTEAMVSDLDLTGAGTGAGAGQAARSDAAPATASTGQGTRVASAAAVSRSFRPQTRPDDLAKAPGSARLRDAFFHKPKGSGRGVATGRGAICGDASILGQQIPDIPGRISGCGVRNPVAVTAVDGVVLSTPAKMDCTTAKALKSWVRNGIKPAVGRKGGGVKSLKVAAHYSCRTRNNRKGGKISEHGKGRAIDISEIRLQDGSTLSVLQDWRKSSKGSMLKQMHQSACGPFGTVLGPSADRYHQDHFHLDTARYRKGSYCR</sequence>
<evidence type="ECO:0000313" key="4">
    <source>
        <dbReference type="Proteomes" id="UP000187266"/>
    </source>
</evidence>